<reference evidence="1" key="1">
    <citation type="submission" date="2013-12" db="EMBL/GenBank/DDBJ databases">
        <title>A Varibaculum cambriense genome reconstructed from a premature infant gut community with otherwise low bacterial novelty that shifts toward anaerobic metabolism during the third week of life.</title>
        <authorList>
            <person name="Brown C.T."/>
            <person name="Sharon I."/>
            <person name="Thomas B.C."/>
            <person name="Castelle C.J."/>
            <person name="Morowitz M.J."/>
            <person name="Banfield J.F."/>
        </authorList>
    </citation>
    <scope>NUCLEOTIDE SEQUENCE</scope>
</reference>
<evidence type="ECO:0000313" key="1">
    <source>
        <dbReference type="EMBL" id="ETJ42187.1"/>
    </source>
</evidence>
<feature type="non-terminal residue" evidence="1">
    <location>
        <position position="43"/>
    </location>
</feature>
<comment type="caution">
    <text evidence="1">The sequence shown here is derived from an EMBL/GenBank/DDBJ whole genome shotgun (WGS) entry which is preliminary data.</text>
</comment>
<protein>
    <submittedName>
        <fullName evidence="1">Uncharacterized protein</fullName>
    </submittedName>
</protein>
<organism evidence="1">
    <name type="scientific">human gut metagenome</name>
    <dbReference type="NCBI Taxonomy" id="408170"/>
    <lineage>
        <taxon>unclassified sequences</taxon>
        <taxon>metagenomes</taxon>
        <taxon>organismal metagenomes</taxon>
    </lineage>
</organism>
<sequence length="43" mass="5233">MNDMLLEYIDRIIDGEKDHRVFPVEFNDKTYYVKQDISNHRSS</sequence>
<name>W1YI88_9ZZZZ</name>
<dbReference type="AlphaFoldDB" id="W1YI88"/>
<dbReference type="EMBL" id="AZMM01003847">
    <property type="protein sequence ID" value="ETJ42187.1"/>
    <property type="molecule type" value="Genomic_DNA"/>
</dbReference>
<gene>
    <name evidence="1" type="ORF">Q604_UNBC03847G0001</name>
</gene>
<proteinExistence type="predicted"/>
<accession>W1YI88</accession>